<keyword evidence="3" id="KW-1185">Reference proteome</keyword>
<accession>W7TKJ4</accession>
<feature type="region of interest" description="Disordered" evidence="1">
    <location>
        <begin position="135"/>
        <end position="161"/>
    </location>
</feature>
<protein>
    <submittedName>
        <fullName evidence="2">Uncharacterized protein</fullName>
    </submittedName>
</protein>
<dbReference type="AlphaFoldDB" id="W7TKJ4"/>
<evidence type="ECO:0000313" key="2">
    <source>
        <dbReference type="EMBL" id="EWM21274.1"/>
    </source>
</evidence>
<gene>
    <name evidence="2" type="ORF">Naga_100331g7</name>
</gene>
<dbReference type="EMBL" id="AZIL01002542">
    <property type="protein sequence ID" value="EWM21274.1"/>
    <property type="molecule type" value="Genomic_DNA"/>
</dbReference>
<proteinExistence type="predicted"/>
<dbReference type="Proteomes" id="UP000019335">
    <property type="component" value="Unassembled WGS sequence"/>
</dbReference>
<evidence type="ECO:0000313" key="3">
    <source>
        <dbReference type="Proteomes" id="UP000019335"/>
    </source>
</evidence>
<reference evidence="2 3" key="1">
    <citation type="journal article" date="2014" name="Mol. Plant">
        <title>Chromosome Scale Genome Assembly and Transcriptome Profiling of Nannochloropsis gaditana in Nitrogen Depletion.</title>
        <authorList>
            <person name="Corteggiani Carpinelli E."/>
            <person name="Telatin A."/>
            <person name="Vitulo N."/>
            <person name="Forcato C."/>
            <person name="D'Angelo M."/>
            <person name="Schiavon R."/>
            <person name="Vezzi A."/>
            <person name="Giacometti G.M."/>
            <person name="Morosinotto T."/>
            <person name="Valle G."/>
        </authorList>
    </citation>
    <scope>NUCLEOTIDE SEQUENCE [LARGE SCALE GENOMIC DNA]</scope>
    <source>
        <strain evidence="2 3">B-31</strain>
    </source>
</reference>
<name>W7TKJ4_9STRA</name>
<comment type="caution">
    <text evidence="2">The sequence shown here is derived from an EMBL/GenBank/DDBJ whole genome shotgun (WGS) entry which is preliminary data.</text>
</comment>
<sequence>MPPVGLFSFPLLSKSPLPACEYIIDTLIARSHGPPSNFEGCYQCSTCPSTTARDADSRAPGDACIGYKFATAASLVVPACLQWIERAELQCADVLGREGGDRAGPLCREELREGGAWEGDAGGSIQGRPFLGFFGRGGGGDGDRRRIRPGNSGQRGRQDRVDCGGSEIHRIASTGEVKHLLKRWYAPVGEGGLRGCERGKRKRNGGESDGVGVWGDVNLRACPSARNMRLEGKAPSF</sequence>
<organism evidence="2 3">
    <name type="scientific">Nannochloropsis gaditana</name>
    <dbReference type="NCBI Taxonomy" id="72520"/>
    <lineage>
        <taxon>Eukaryota</taxon>
        <taxon>Sar</taxon>
        <taxon>Stramenopiles</taxon>
        <taxon>Ochrophyta</taxon>
        <taxon>Eustigmatophyceae</taxon>
        <taxon>Eustigmatales</taxon>
        <taxon>Monodopsidaceae</taxon>
        <taxon>Nannochloropsis</taxon>
    </lineage>
</organism>
<evidence type="ECO:0000256" key="1">
    <source>
        <dbReference type="SAM" id="MobiDB-lite"/>
    </source>
</evidence>